<keyword evidence="3" id="KW-1185">Reference proteome</keyword>
<proteinExistence type="predicted"/>
<dbReference type="InterPro" id="IPR012349">
    <property type="entry name" value="Split_barrel_FMN-bd"/>
</dbReference>
<reference evidence="2" key="2">
    <citation type="submission" date="2020-09" db="EMBL/GenBank/DDBJ databases">
        <authorList>
            <person name="Sun Q."/>
            <person name="Ohkuma M."/>
        </authorList>
    </citation>
    <scope>NUCLEOTIDE SEQUENCE</scope>
    <source>
        <strain evidence="2">JCM 14719</strain>
    </source>
</reference>
<feature type="domain" description="Pyridoxamine 5'-phosphate oxidase N-terminal" evidence="1">
    <location>
        <begin position="9"/>
        <end position="92"/>
    </location>
</feature>
<dbReference type="PANTHER" id="PTHR40660">
    <property type="entry name" value="5'-PHOSPHATE OXIDASE PUTATIVE DOMAIN-CONTAINING PROTEIN-RELATED"/>
    <property type="match status" value="1"/>
</dbReference>
<sequence length="150" mass="16487">MTEPLSTTLTPELVALLAKERLVLLATVDETGAPNVSAISWVHAPDERRVRFAVANRSRIVENVRKNSRVALAVFAQESILSISGEARIVQETMDGVPLKLALVEVAVSEVRDVMFYGAKIAVEPRYEKTYNPQAAAKLDQQVLEAMKKA</sequence>
<dbReference type="Pfam" id="PF01243">
    <property type="entry name" value="PNPOx_N"/>
    <property type="match status" value="1"/>
</dbReference>
<gene>
    <name evidence="2" type="ORF">GCM10007043_02750</name>
</gene>
<dbReference type="Gene3D" id="2.30.110.10">
    <property type="entry name" value="Electron Transport, Fmn-binding Protein, Chain A"/>
    <property type="match status" value="1"/>
</dbReference>
<reference evidence="2" key="1">
    <citation type="journal article" date="2014" name="Int. J. Syst. Evol. Microbiol.">
        <title>Complete genome sequence of Corynebacterium casei LMG S-19264T (=DSM 44701T), isolated from a smear-ripened cheese.</title>
        <authorList>
            <consortium name="US DOE Joint Genome Institute (JGI-PGF)"/>
            <person name="Walter F."/>
            <person name="Albersmeier A."/>
            <person name="Kalinowski J."/>
            <person name="Ruckert C."/>
        </authorList>
    </citation>
    <scope>NUCLEOTIDE SEQUENCE</scope>
    <source>
        <strain evidence="2">JCM 14719</strain>
    </source>
</reference>
<evidence type="ECO:0000313" key="3">
    <source>
        <dbReference type="Proteomes" id="UP000637720"/>
    </source>
</evidence>
<dbReference type="AlphaFoldDB" id="A0A8J3B3C6"/>
<dbReference type="SUPFAM" id="SSF50475">
    <property type="entry name" value="FMN-binding split barrel"/>
    <property type="match status" value="1"/>
</dbReference>
<dbReference type="Proteomes" id="UP000637720">
    <property type="component" value="Unassembled WGS sequence"/>
</dbReference>
<dbReference type="NCBIfam" id="NF005232">
    <property type="entry name" value="PRK06733.1"/>
    <property type="match status" value="1"/>
</dbReference>
<evidence type="ECO:0000313" key="2">
    <source>
        <dbReference type="EMBL" id="GGJ92543.1"/>
    </source>
</evidence>
<dbReference type="PANTHER" id="PTHR40660:SF1">
    <property type="entry name" value="5'-PHOSPHATE OXIDASE PUTATIVE DOMAIN-CONTAINING PROTEIN-RELATED"/>
    <property type="match status" value="1"/>
</dbReference>
<protein>
    <recommendedName>
        <fullName evidence="1">Pyridoxamine 5'-phosphate oxidase N-terminal domain-containing protein</fullName>
    </recommendedName>
</protein>
<dbReference type="EMBL" id="BMOF01000002">
    <property type="protein sequence ID" value="GGJ92543.1"/>
    <property type="molecule type" value="Genomic_DNA"/>
</dbReference>
<evidence type="ECO:0000259" key="1">
    <source>
        <dbReference type="Pfam" id="PF01243"/>
    </source>
</evidence>
<dbReference type="RefSeq" id="WP_188816595.1">
    <property type="nucleotide sequence ID" value="NZ_BMOF01000002.1"/>
</dbReference>
<comment type="caution">
    <text evidence="2">The sequence shown here is derived from an EMBL/GenBank/DDBJ whole genome shotgun (WGS) entry which is preliminary data.</text>
</comment>
<name>A0A8J3B3C6_9BACI</name>
<accession>A0A8J3B3C6</accession>
<organism evidence="2 3">
    <name type="scientific">Calditerricola satsumensis</name>
    <dbReference type="NCBI Taxonomy" id="373054"/>
    <lineage>
        <taxon>Bacteria</taxon>
        <taxon>Bacillati</taxon>
        <taxon>Bacillota</taxon>
        <taxon>Bacilli</taxon>
        <taxon>Bacillales</taxon>
        <taxon>Bacillaceae</taxon>
        <taxon>Calditerricola</taxon>
    </lineage>
</organism>
<dbReference type="InterPro" id="IPR011576">
    <property type="entry name" value="Pyridox_Oxase_N"/>
</dbReference>